<evidence type="ECO:0000313" key="2">
    <source>
        <dbReference type="EMBL" id="MDO1449513.1"/>
    </source>
</evidence>
<protein>
    <submittedName>
        <fullName evidence="2">Multiubiquitin domain-containing protein</fullName>
    </submittedName>
</protein>
<comment type="caution">
    <text evidence="2">The sequence shown here is derived from an EMBL/GenBank/DDBJ whole genome shotgun (WGS) entry which is preliminary data.</text>
</comment>
<evidence type="ECO:0000259" key="1">
    <source>
        <dbReference type="Pfam" id="PF14452"/>
    </source>
</evidence>
<dbReference type="Pfam" id="PF14452">
    <property type="entry name" value="Multi_ubiq"/>
    <property type="match status" value="1"/>
</dbReference>
<dbReference type="Proteomes" id="UP001168528">
    <property type="component" value="Unassembled WGS sequence"/>
</dbReference>
<dbReference type="InterPro" id="IPR027802">
    <property type="entry name" value="Multi-ubiquitin_dom"/>
</dbReference>
<accession>A0ABT8RE54</accession>
<reference evidence="2" key="1">
    <citation type="submission" date="2023-07" db="EMBL/GenBank/DDBJ databases">
        <title>The genome sequence of Rhodocytophaga aerolata KACC 12507.</title>
        <authorList>
            <person name="Zhang X."/>
        </authorList>
    </citation>
    <scope>NUCLEOTIDE SEQUENCE</scope>
    <source>
        <strain evidence="2">KACC 12507</strain>
    </source>
</reference>
<evidence type="ECO:0000313" key="3">
    <source>
        <dbReference type="Proteomes" id="UP001168528"/>
    </source>
</evidence>
<name>A0ABT8RE54_9BACT</name>
<sequence>MEIQKHHRPGAPRQLELKIENQLFYTDQQYWTGTELKAKAGIPMETELFLSIQKPYQDELIENDTRVNLARPETEYFYVKKKLLYTINKVEFTSYKQYIRGSQIREQGKISPEDEIYLDNKEGWEDDPILDDEFVDLARPGKEHFYSKRIGTEIILIINGRDRSWSKKTISFAEVIHLKDGTGENGSKAYTITYTDGHPQNPSGEMAKGEVVRVKNQMRFYVTATDKS</sequence>
<keyword evidence="3" id="KW-1185">Reference proteome</keyword>
<proteinExistence type="predicted"/>
<gene>
    <name evidence="2" type="ORF">Q0590_24770</name>
</gene>
<feature type="domain" description="Multi-ubiquitin" evidence="1">
    <location>
        <begin position="156"/>
        <end position="226"/>
    </location>
</feature>
<organism evidence="2 3">
    <name type="scientific">Rhodocytophaga aerolata</name>
    <dbReference type="NCBI Taxonomy" id="455078"/>
    <lineage>
        <taxon>Bacteria</taxon>
        <taxon>Pseudomonadati</taxon>
        <taxon>Bacteroidota</taxon>
        <taxon>Cytophagia</taxon>
        <taxon>Cytophagales</taxon>
        <taxon>Rhodocytophagaceae</taxon>
        <taxon>Rhodocytophaga</taxon>
    </lineage>
</organism>
<dbReference type="EMBL" id="JAUKPO010000020">
    <property type="protein sequence ID" value="MDO1449513.1"/>
    <property type="molecule type" value="Genomic_DNA"/>
</dbReference>
<dbReference type="RefSeq" id="WP_302040317.1">
    <property type="nucleotide sequence ID" value="NZ_JAUKPO010000020.1"/>
</dbReference>